<keyword evidence="2" id="KW-1185">Reference proteome</keyword>
<evidence type="ECO:0000313" key="2">
    <source>
        <dbReference type="Proteomes" id="UP000018004"/>
    </source>
</evidence>
<gene>
    <name evidence="1" type="ORF">FLJC2902T_09430</name>
</gene>
<proteinExistence type="predicted"/>
<comment type="caution">
    <text evidence="1">The sequence shown here is derived from an EMBL/GenBank/DDBJ whole genome shotgun (WGS) entry which is preliminary data.</text>
</comment>
<dbReference type="Proteomes" id="UP000018004">
    <property type="component" value="Unassembled WGS sequence"/>
</dbReference>
<dbReference type="EMBL" id="AVGG01000003">
    <property type="protein sequence ID" value="ESU28911.1"/>
    <property type="molecule type" value="Genomic_DNA"/>
</dbReference>
<sequence length="56" mass="6431">MHSSEATDEGIPARKVFQTKNPNLKSYRLAASLKNSVQMIQIEKICTDFIFLLKKF</sequence>
<organism evidence="1 2">
    <name type="scientific">Flavobacterium limnosediminis JC2902</name>
    <dbReference type="NCBI Taxonomy" id="1341181"/>
    <lineage>
        <taxon>Bacteria</taxon>
        <taxon>Pseudomonadati</taxon>
        <taxon>Bacteroidota</taxon>
        <taxon>Flavobacteriia</taxon>
        <taxon>Flavobacteriales</taxon>
        <taxon>Flavobacteriaceae</taxon>
        <taxon>Flavobacterium</taxon>
    </lineage>
</organism>
<protein>
    <submittedName>
        <fullName evidence="1">Uncharacterized protein</fullName>
    </submittedName>
</protein>
<dbReference type="AlphaFoldDB" id="V6SQJ2"/>
<reference evidence="1 2" key="1">
    <citation type="submission" date="2013-08" db="EMBL/GenBank/DDBJ databases">
        <title>Flavobacterium limnosediminis JC2902 genome sequencing.</title>
        <authorList>
            <person name="Lee K."/>
            <person name="Yi H."/>
            <person name="Park S."/>
            <person name="Chun J."/>
        </authorList>
    </citation>
    <scope>NUCLEOTIDE SEQUENCE [LARGE SCALE GENOMIC DNA]</scope>
    <source>
        <strain evidence="1 2">JC2902</strain>
    </source>
</reference>
<accession>V6SQJ2</accession>
<name>V6SQJ2_9FLAO</name>
<evidence type="ECO:0000313" key="1">
    <source>
        <dbReference type="EMBL" id="ESU28911.1"/>
    </source>
</evidence>